<comment type="subcellular location">
    <subcellularLocation>
        <location evidence="1">Membrane</location>
    </subcellularLocation>
</comment>
<dbReference type="Proteomes" id="UP000198850">
    <property type="component" value="Unassembled WGS sequence"/>
</dbReference>
<name>A0A1H4GZR6_9SPHI</name>
<dbReference type="GO" id="GO:0019867">
    <property type="term" value="C:outer membrane"/>
    <property type="evidence" value="ECO:0007669"/>
    <property type="project" value="InterPro"/>
</dbReference>
<feature type="domain" description="Bacterial surface antigen (D15)" evidence="4">
    <location>
        <begin position="139"/>
        <end position="400"/>
    </location>
</feature>
<feature type="signal peptide" evidence="3">
    <location>
        <begin position="1"/>
        <end position="15"/>
    </location>
</feature>
<dbReference type="InterPro" id="IPR000184">
    <property type="entry name" value="Bac_surfAg_D15"/>
</dbReference>
<reference evidence="5 6" key="1">
    <citation type="submission" date="2016-10" db="EMBL/GenBank/DDBJ databases">
        <authorList>
            <person name="de Groot N.N."/>
        </authorList>
    </citation>
    <scope>NUCLEOTIDE SEQUENCE [LARGE SCALE GENOMIC DNA]</scope>
    <source>
        <strain evidence="5 6">DSM 19033</strain>
    </source>
</reference>
<dbReference type="AlphaFoldDB" id="A0A1H4GZR6"/>
<evidence type="ECO:0000313" key="5">
    <source>
        <dbReference type="EMBL" id="SEB14398.1"/>
    </source>
</evidence>
<proteinExistence type="predicted"/>
<evidence type="ECO:0000259" key="4">
    <source>
        <dbReference type="Pfam" id="PF01103"/>
    </source>
</evidence>
<protein>
    <submittedName>
        <fullName evidence="5">Surface antigen</fullName>
    </submittedName>
</protein>
<accession>A0A1H4GZR6</accession>
<keyword evidence="2" id="KW-0472">Membrane</keyword>
<evidence type="ECO:0000256" key="1">
    <source>
        <dbReference type="ARBA" id="ARBA00004370"/>
    </source>
</evidence>
<keyword evidence="3" id="KW-0732">Signal</keyword>
<evidence type="ECO:0000256" key="2">
    <source>
        <dbReference type="ARBA" id="ARBA00023136"/>
    </source>
</evidence>
<feature type="chain" id="PRO_5012859511" evidence="3">
    <location>
        <begin position="16"/>
        <end position="400"/>
    </location>
</feature>
<keyword evidence="6" id="KW-1185">Reference proteome</keyword>
<dbReference type="EMBL" id="FNRA01000012">
    <property type="protein sequence ID" value="SEB14398.1"/>
    <property type="molecule type" value="Genomic_DNA"/>
</dbReference>
<dbReference type="Pfam" id="PF01103">
    <property type="entry name" value="Omp85"/>
    <property type="match status" value="1"/>
</dbReference>
<dbReference type="Gene3D" id="2.40.160.50">
    <property type="entry name" value="membrane protein fhac: a member of the omp85/tpsb transporter family"/>
    <property type="match status" value="1"/>
</dbReference>
<dbReference type="STRING" id="425514.SAMN05443550_11221"/>
<evidence type="ECO:0000256" key="3">
    <source>
        <dbReference type="SAM" id="SignalP"/>
    </source>
</evidence>
<evidence type="ECO:0000313" key="6">
    <source>
        <dbReference type="Proteomes" id="UP000198850"/>
    </source>
</evidence>
<organism evidence="5 6">
    <name type="scientific">Pedobacter hartonius</name>
    <dbReference type="NCBI Taxonomy" id="425514"/>
    <lineage>
        <taxon>Bacteria</taxon>
        <taxon>Pseudomonadati</taxon>
        <taxon>Bacteroidota</taxon>
        <taxon>Sphingobacteriia</taxon>
        <taxon>Sphingobacteriales</taxon>
        <taxon>Sphingobacteriaceae</taxon>
        <taxon>Pedobacter</taxon>
    </lineage>
</organism>
<gene>
    <name evidence="5" type="ORF">SAMN05443550_11221</name>
</gene>
<sequence length="400" mass="44780">MLSFFLLFIAIGVHAQNAGNAISANNEVRDTAMKKDLIDIAKTLFNIKGRPRTKPGEKKVFFSLLPIGANVPGGGRALITSTSAGFYLGERETTNISNITFTPYWNLKSRFGLPLRSNLWLNGNEWVVQGDTRFLYYPQNTWGIGSGVEENKILVNYKYIRFYQNALKRIEPYLYAGLGYNLDYFINVRGEAPGLADFSGYPIGTATGENSFTSGVSLNLLYDTRNNSINPLPGAYLNIVLRENPGFLGSKTNWQSLYVDARKYISLNTKPHQQNTLAFWSYLWTGLNNNIPYLNLPSIGWDPNNKSGRGVDQNRYRGKGLFYVESEYRRDITDNGLFGFVVFANATSVTEQNNKFKKLHPAVGTGLRIKFNKTSNTNIAIDYGVSQGYKGFAVNLGEAF</sequence>